<feature type="transmembrane region" description="Helical" evidence="2">
    <location>
        <begin position="419"/>
        <end position="443"/>
    </location>
</feature>
<evidence type="ECO:0000256" key="1">
    <source>
        <dbReference type="SAM" id="MobiDB-lite"/>
    </source>
</evidence>
<feature type="region of interest" description="Disordered" evidence="1">
    <location>
        <begin position="241"/>
        <end position="272"/>
    </location>
</feature>
<feature type="transmembrane region" description="Helical" evidence="2">
    <location>
        <begin position="24"/>
        <end position="48"/>
    </location>
</feature>
<feature type="transmembrane region" description="Helical" evidence="2">
    <location>
        <begin position="370"/>
        <end position="390"/>
    </location>
</feature>
<accession>A0A2Z3HMJ7</accession>
<dbReference type="RefSeq" id="WP_110450270.1">
    <property type="nucleotide sequence ID" value="NZ_CP029479.1"/>
</dbReference>
<keyword evidence="2" id="KW-0472">Membrane</keyword>
<dbReference type="OrthoDB" id="9791166at2"/>
<dbReference type="KEGG" id="phb:HYN04_07970"/>
<dbReference type="PANTHER" id="PTHR34219:SF1">
    <property type="entry name" value="PEPSY DOMAIN-CONTAINING PROTEIN"/>
    <property type="match status" value="1"/>
</dbReference>
<dbReference type="PANTHER" id="PTHR34219">
    <property type="entry name" value="IRON-REGULATED INNER MEMBRANE PROTEIN-RELATED"/>
    <property type="match status" value="1"/>
</dbReference>
<dbReference type="Proteomes" id="UP000247763">
    <property type="component" value="Chromosome"/>
</dbReference>
<dbReference type="AlphaFoldDB" id="A0A2Z3HMJ7"/>
<keyword evidence="4" id="KW-1185">Reference proteome</keyword>
<evidence type="ECO:0000313" key="3">
    <source>
        <dbReference type="EMBL" id="AWM77703.1"/>
    </source>
</evidence>
<feature type="transmembrane region" description="Helical" evidence="2">
    <location>
        <begin position="153"/>
        <end position="174"/>
    </location>
</feature>
<keyword evidence="2" id="KW-1133">Transmembrane helix</keyword>
<proteinExistence type="predicted"/>
<feature type="transmembrane region" description="Helical" evidence="2">
    <location>
        <begin position="205"/>
        <end position="225"/>
    </location>
</feature>
<keyword evidence="2" id="KW-0812">Transmembrane</keyword>
<dbReference type="Pfam" id="PF03929">
    <property type="entry name" value="PepSY_TM"/>
    <property type="match status" value="1"/>
</dbReference>
<reference evidence="4" key="1">
    <citation type="submission" date="2018-05" db="EMBL/GenBank/DDBJ databases">
        <title>Genome sequencing of Phenylobacterium sp. HYN0004.</title>
        <authorList>
            <person name="Yi H."/>
            <person name="Baek C."/>
        </authorList>
    </citation>
    <scope>NUCLEOTIDE SEQUENCE [LARGE SCALE GENOMIC DNA]</scope>
    <source>
        <strain evidence="4">HYN0004</strain>
    </source>
</reference>
<dbReference type="InterPro" id="IPR005625">
    <property type="entry name" value="PepSY-ass_TM"/>
</dbReference>
<gene>
    <name evidence="3" type="ORF">HYN04_07970</name>
</gene>
<name>A0A2Z3HMJ7_9CAUL</name>
<organism evidence="3 4">
    <name type="scientific">Phenylobacterium parvum</name>
    <dbReference type="NCBI Taxonomy" id="2201350"/>
    <lineage>
        <taxon>Bacteria</taxon>
        <taxon>Pseudomonadati</taxon>
        <taxon>Pseudomonadota</taxon>
        <taxon>Alphaproteobacteria</taxon>
        <taxon>Caulobacterales</taxon>
        <taxon>Caulobacteraceae</taxon>
        <taxon>Phenylobacterium</taxon>
    </lineage>
</organism>
<evidence type="ECO:0000313" key="4">
    <source>
        <dbReference type="Proteomes" id="UP000247763"/>
    </source>
</evidence>
<dbReference type="EMBL" id="CP029479">
    <property type="protein sequence ID" value="AWM77703.1"/>
    <property type="molecule type" value="Genomic_DNA"/>
</dbReference>
<protein>
    <submittedName>
        <fullName evidence="3">PepSY domain-containing protein</fullName>
    </submittedName>
</protein>
<sequence>MTEPDTLPGAERKSILAHRTVWRWHFYAGLFCIPFVIILSVTGAAYLFKPQVEAFLDSPYDHLVTEGGPRSAEAQVKAALSAAPEGSRLKFYEVRRETDDAARVILSTPNGPLIAFVHPEANVVLGLEWEADRPMEVIKTIHGELLMGERGSILVELAAGWAVVMILTGLVLWFPRGGRGPGGVLWPRLGLGGRLAWRDLHAVTGFWVSGLALFLLLTGLPWTTVWNDAFKEVRRATGTLNAPQEWSSGRKSEQADAQAGHRALASQPVPAGEPAAASLDRMAAAARLMDLPPPVLIAPPAPGGGWRSSPTWTVRSETANRPQRVVLTLDPATGQVTGAETFAGKHPIDKAIGFGVAAHEGQLFGLANQLLGLLAATGLVTLSLSGIVMWRRRGPQGVLGAPERLANVNAARGVGLAKLALGVFMPVLGASLVLVALVEFLVLRRIPRVRSWLGLDPFR</sequence>
<evidence type="ECO:0000256" key="2">
    <source>
        <dbReference type="SAM" id="Phobius"/>
    </source>
</evidence>